<dbReference type="AlphaFoldDB" id="A0A8H3ZGH4"/>
<dbReference type="OrthoDB" id="3233595at2759"/>
<accession>A0A8H3ZGH4</accession>
<proteinExistence type="inferred from homology"/>
<name>A0A8H3ZGH4_VENIN</name>
<evidence type="ECO:0000313" key="6">
    <source>
        <dbReference type="Proteomes" id="UP000490939"/>
    </source>
</evidence>
<evidence type="ECO:0000256" key="1">
    <source>
        <dbReference type="ARBA" id="ARBA00008072"/>
    </source>
</evidence>
<keyword evidence="3" id="KW-0560">Oxidoreductase</keyword>
<dbReference type="PANTHER" id="PTHR45348:SF5">
    <property type="entry name" value="OXIDOREDUCTASE, PUTATIVE (AFU_ORTHOLOGUE AFUA_8G01420)-RELATED"/>
    <property type="match status" value="1"/>
</dbReference>
<sequence length="231" mass="24982">MKNLLVYYDPDLTTSLEDIPLPRYGLNEILITVIAAGSNPKDWKHPMPAYFNVKVNQGDDVGGVVEAVGSEVQNFKPGDRVAGFHIMDTPRGTYAEYTVCPSHTVFHIPPSMSYEESATIPLAMYTAAVGLYRNLKLPMPFERADEKSKAETMPLIINGAGSSVGAFALKVAKLNPSISPIIVTARAGFVGHPYEIVEGGLKGVEAALMKLRDRKGGNTKFVTRIGDTVGI</sequence>
<feature type="domain" description="Alcohol dehydrogenase-like N-terminal" evidence="4">
    <location>
        <begin position="27"/>
        <end position="109"/>
    </location>
</feature>
<evidence type="ECO:0000313" key="5">
    <source>
        <dbReference type="EMBL" id="KAE9992457.1"/>
    </source>
</evidence>
<dbReference type="InterPro" id="IPR013154">
    <property type="entry name" value="ADH-like_N"/>
</dbReference>
<evidence type="ECO:0000256" key="3">
    <source>
        <dbReference type="ARBA" id="ARBA00023002"/>
    </source>
</evidence>
<organism evidence="5 6">
    <name type="scientific">Venturia inaequalis</name>
    <name type="common">Apple scab fungus</name>
    <dbReference type="NCBI Taxonomy" id="5025"/>
    <lineage>
        <taxon>Eukaryota</taxon>
        <taxon>Fungi</taxon>
        <taxon>Dikarya</taxon>
        <taxon>Ascomycota</taxon>
        <taxon>Pezizomycotina</taxon>
        <taxon>Dothideomycetes</taxon>
        <taxon>Pleosporomycetidae</taxon>
        <taxon>Venturiales</taxon>
        <taxon>Venturiaceae</taxon>
        <taxon>Venturia</taxon>
    </lineage>
</organism>
<dbReference type="Gene3D" id="3.90.180.10">
    <property type="entry name" value="Medium-chain alcohol dehydrogenases, catalytic domain"/>
    <property type="match status" value="1"/>
</dbReference>
<gene>
    <name evidence="5" type="ORF">EG327_008973</name>
</gene>
<evidence type="ECO:0000259" key="4">
    <source>
        <dbReference type="Pfam" id="PF08240"/>
    </source>
</evidence>
<keyword evidence="6" id="KW-1185">Reference proteome</keyword>
<dbReference type="InterPro" id="IPR047122">
    <property type="entry name" value="Trans-enoyl_RdTase-like"/>
</dbReference>
<reference evidence="5 6" key="1">
    <citation type="submission" date="2019-07" db="EMBL/GenBank/DDBJ databases">
        <title>Venturia inaequalis Genome Resource.</title>
        <authorList>
            <person name="Lichtner F.J."/>
        </authorList>
    </citation>
    <scope>NUCLEOTIDE SEQUENCE [LARGE SCALE GENOMIC DNA]</scope>
    <source>
        <strain evidence="5 6">DMI_063113</strain>
    </source>
</reference>
<comment type="subunit">
    <text evidence="2">Monomer.</text>
</comment>
<dbReference type="EMBL" id="WNWR01000058">
    <property type="protein sequence ID" value="KAE9992457.1"/>
    <property type="molecule type" value="Genomic_DNA"/>
</dbReference>
<comment type="caution">
    <text evidence="5">The sequence shown here is derived from an EMBL/GenBank/DDBJ whole genome shotgun (WGS) entry which is preliminary data.</text>
</comment>
<protein>
    <recommendedName>
        <fullName evidence="4">Alcohol dehydrogenase-like N-terminal domain-containing protein</fullName>
    </recommendedName>
</protein>
<dbReference type="GO" id="GO:0016651">
    <property type="term" value="F:oxidoreductase activity, acting on NAD(P)H"/>
    <property type="evidence" value="ECO:0007669"/>
    <property type="project" value="InterPro"/>
</dbReference>
<evidence type="ECO:0000256" key="2">
    <source>
        <dbReference type="ARBA" id="ARBA00011245"/>
    </source>
</evidence>
<dbReference type="PANTHER" id="PTHR45348">
    <property type="entry name" value="HYPOTHETICAL OXIDOREDUCTASE (EUROFUNG)"/>
    <property type="match status" value="1"/>
</dbReference>
<dbReference type="Proteomes" id="UP000490939">
    <property type="component" value="Unassembled WGS sequence"/>
</dbReference>
<dbReference type="SUPFAM" id="SSF50129">
    <property type="entry name" value="GroES-like"/>
    <property type="match status" value="1"/>
</dbReference>
<dbReference type="InterPro" id="IPR011032">
    <property type="entry name" value="GroES-like_sf"/>
</dbReference>
<comment type="similarity">
    <text evidence="1">Belongs to the zinc-containing alcohol dehydrogenase family.</text>
</comment>
<dbReference type="Pfam" id="PF08240">
    <property type="entry name" value="ADH_N"/>
    <property type="match status" value="1"/>
</dbReference>